<keyword evidence="3 10" id="KW-0808">Transferase</keyword>
<dbReference type="PROSITE" id="PS51794">
    <property type="entry name" value="DAC"/>
    <property type="match status" value="1"/>
</dbReference>
<protein>
    <recommendedName>
        <fullName evidence="10">Diadenylate cyclase</fullName>
        <shortName evidence="10">DAC</shortName>
        <ecNumber evidence="10">2.7.7.85</ecNumber>
    </recommendedName>
    <alternativeName>
        <fullName evidence="10">Cyclic-di-AMP synthase</fullName>
        <shortName evidence="10">c-di-AMP synthase</shortName>
    </alternativeName>
</protein>
<comment type="similarity">
    <text evidence="10">Belongs to the adenylate cyclase family. DacA/CdaA subfamily.</text>
</comment>
<evidence type="ECO:0000256" key="7">
    <source>
        <dbReference type="ARBA" id="ARBA00022840"/>
    </source>
</evidence>
<evidence type="ECO:0000256" key="6">
    <source>
        <dbReference type="ARBA" id="ARBA00022741"/>
    </source>
</evidence>
<dbReference type="InterPro" id="IPR045585">
    <property type="entry name" value="CdaA_N"/>
</dbReference>
<comment type="caution">
    <text evidence="10">Lacks conserved residue(s) required for the propagation of feature annotation.</text>
</comment>
<keyword evidence="7 10" id="KW-0067">ATP-binding</keyword>
<dbReference type="InterPro" id="IPR036888">
    <property type="entry name" value="DNA_integrity_DisA_N_sf"/>
</dbReference>
<dbReference type="GO" id="GO:0106408">
    <property type="term" value="F:diadenylate cyclase activity"/>
    <property type="evidence" value="ECO:0007669"/>
    <property type="project" value="UniProtKB-EC"/>
</dbReference>
<dbReference type="NCBIfam" id="TIGR00159">
    <property type="entry name" value="diadenylate cyclase CdaA"/>
    <property type="match status" value="1"/>
</dbReference>
<dbReference type="EMBL" id="UPXZ01000037">
    <property type="protein sequence ID" value="VBB47539.1"/>
    <property type="molecule type" value="Genomic_DNA"/>
</dbReference>
<evidence type="ECO:0000313" key="12">
    <source>
        <dbReference type="EMBL" id="VBB47539.1"/>
    </source>
</evidence>
<evidence type="ECO:0000256" key="9">
    <source>
        <dbReference type="ARBA" id="ARBA00023136"/>
    </source>
</evidence>
<keyword evidence="8 10" id="KW-1133">Transmembrane helix</keyword>
<dbReference type="InterPro" id="IPR050338">
    <property type="entry name" value="DisA"/>
</dbReference>
<dbReference type="InterPro" id="IPR034701">
    <property type="entry name" value="CdaA"/>
</dbReference>
<dbReference type="Gene3D" id="3.40.1700.10">
    <property type="entry name" value="DNA integrity scanning protein, DisA, N-terminal domain"/>
    <property type="match status" value="1"/>
</dbReference>
<comment type="subunit">
    <text evidence="10">Probably a homodimer.</text>
</comment>
<dbReference type="HAMAP" id="MF_01499">
    <property type="entry name" value="DacA"/>
    <property type="match status" value="1"/>
</dbReference>
<dbReference type="GO" id="GO:0005524">
    <property type="term" value="F:ATP binding"/>
    <property type="evidence" value="ECO:0007669"/>
    <property type="project" value="UniProtKB-UniRule"/>
</dbReference>
<gene>
    <name evidence="10" type="primary">dacA</name>
    <name evidence="12" type="ORF">TRIP_D420264</name>
</gene>
<dbReference type="PANTHER" id="PTHR34185">
    <property type="entry name" value="DIADENYLATE CYCLASE"/>
    <property type="match status" value="1"/>
</dbReference>
<dbReference type="AlphaFoldDB" id="A0A653AHL9"/>
<feature type="domain" description="DAC" evidence="11">
    <location>
        <begin position="77"/>
        <end position="246"/>
    </location>
</feature>
<keyword evidence="5 10" id="KW-0548">Nucleotidyltransferase</keyword>
<dbReference type="PIRSF" id="PIRSF004793">
    <property type="entry name" value="UCP004793"/>
    <property type="match status" value="1"/>
</dbReference>
<sequence>MFQIGLKDIVDIFLTAILLYGAYKLLKRSGGVTVFIGILTFLIIWILVRYVFKMELLGGILNRVVSVGAFALIVLFQDEIKRFFSRIGSRKNWGRLNIFKNFFKPVENENNRTDYDIVQIVLACRNLSKTATGGLIVIERHTELEPYVQSGENIDAKIRSRLIENIFFKNSPLHDGALVISSRRIKSAACILPISKNQTIPKRLGLRHRSALGITEHTDAIAIVISEETGHISWAINGQLTLNIKPEQLEHFLSEELMTINSK</sequence>
<organism evidence="12">
    <name type="scientific">uncultured Paludibacter sp</name>
    <dbReference type="NCBI Taxonomy" id="497635"/>
    <lineage>
        <taxon>Bacteria</taxon>
        <taxon>Pseudomonadati</taxon>
        <taxon>Bacteroidota</taxon>
        <taxon>Bacteroidia</taxon>
        <taxon>Bacteroidales</taxon>
        <taxon>Paludibacteraceae</taxon>
        <taxon>Paludibacter</taxon>
        <taxon>environmental samples</taxon>
    </lineage>
</organism>
<name>A0A653AHL9_9BACT</name>
<dbReference type="SUPFAM" id="SSF143597">
    <property type="entry name" value="YojJ-like"/>
    <property type="match status" value="1"/>
</dbReference>
<keyword evidence="9 10" id="KW-0472">Membrane</keyword>
<evidence type="ECO:0000256" key="1">
    <source>
        <dbReference type="ARBA" id="ARBA00000877"/>
    </source>
</evidence>
<evidence type="ECO:0000256" key="10">
    <source>
        <dbReference type="HAMAP-Rule" id="MF_01499"/>
    </source>
</evidence>
<dbReference type="InterPro" id="IPR014046">
    <property type="entry name" value="C-di-AMP_synthase"/>
</dbReference>
<keyword evidence="4 10" id="KW-0812">Transmembrane</keyword>
<keyword evidence="2 10" id="KW-1003">Cell membrane</keyword>
<dbReference type="EC" id="2.7.7.85" evidence="10"/>
<accession>A0A653AHL9</accession>
<evidence type="ECO:0000256" key="8">
    <source>
        <dbReference type="ARBA" id="ARBA00022989"/>
    </source>
</evidence>
<dbReference type="GO" id="GO:0006171">
    <property type="term" value="P:cAMP biosynthetic process"/>
    <property type="evidence" value="ECO:0007669"/>
    <property type="project" value="InterPro"/>
</dbReference>
<evidence type="ECO:0000256" key="5">
    <source>
        <dbReference type="ARBA" id="ARBA00022695"/>
    </source>
</evidence>
<dbReference type="InterPro" id="IPR003390">
    <property type="entry name" value="DNA_integrity_scan_DisA_N"/>
</dbReference>
<dbReference type="FunFam" id="3.40.1700.10:FF:000002">
    <property type="entry name" value="Diadenylate cyclase"/>
    <property type="match status" value="1"/>
</dbReference>
<feature type="transmembrane region" description="Helical" evidence="10">
    <location>
        <begin position="30"/>
        <end position="50"/>
    </location>
</feature>
<feature type="transmembrane region" description="Helical" evidence="10">
    <location>
        <begin position="56"/>
        <end position="76"/>
    </location>
</feature>
<proteinExistence type="inferred from homology"/>
<dbReference type="GO" id="GO:0004016">
    <property type="term" value="F:adenylate cyclase activity"/>
    <property type="evidence" value="ECO:0007669"/>
    <property type="project" value="UniProtKB-UniRule"/>
</dbReference>
<comment type="function">
    <text evidence="10">Catalyzes the condensation of 2 ATP molecules into cyclic di-AMP (c-di-AMP), a second messenger used to regulate differing processes in different bacteria.</text>
</comment>
<evidence type="ECO:0000259" key="11">
    <source>
        <dbReference type="PROSITE" id="PS51794"/>
    </source>
</evidence>
<evidence type="ECO:0000256" key="3">
    <source>
        <dbReference type="ARBA" id="ARBA00022679"/>
    </source>
</evidence>
<dbReference type="Pfam" id="PF02457">
    <property type="entry name" value="DAC"/>
    <property type="match status" value="1"/>
</dbReference>
<evidence type="ECO:0000256" key="2">
    <source>
        <dbReference type="ARBA" id="ARBA00022475"/>
    </source>
</evidence>
<reference evidence="12" key="1">
    <citation type="submission" date="2018-07" db="EMBL/GenBank/DDBJ databases">
        <authorList>
            <consortium name="Genoscope - CEA"/>
            <person name="William W."/>
        </authorList>
    </citation>
    <scope>NUCLEOTIDE SEQUENCE</scope>
    <source>
        <strain evidence="12">IK1</strain>
    </source>
</reference>
<dbReference type="Pfam" id="PF19293">
    <property type="entry name" value="CdaA_N"/>
    <property type="match status" value="1"/>
</dbReference>
<dbReference type="PANTHER" id="PTHR34185:SF1">
    <property type="entry name" value="DIADENYLATE CYCLASE"/>
    <property type="match status" value="1"/>
</dbReference>
<evidence type="ECO:0000256" key="4">
    <source>
        <dbReference type="ARBA" id="ARBA00022692"/>
    </source>
</evidence>
<comment type="catalytic activity">
    <reaction evidence="1 10">
        <text>2 ATP = 3',3'-c-di-AMP + 2 diphosphate</text>
        <dbReference type="Rhea" id="RHEA:35655"/>
        <dbReference type="ChEBI" id="CHEBI:30616"/>
        <dbReference type="ChEBI" id="CHEBI:33019"/>
        <dbReference type="ChEBI" id="CHEBI:71500"/>
        <dbReference type="EC" id="2.7.7.85"/>
    </reaction>
</comment>
<keyword evidence="6 10" id="KW-0547">Nucleotide-binding</keyword>